<name>A0ACC1X0T1_MELAZ</name>
<proteinExistence type="predicted"/>
<comment type="caution">
    <text evidence="1">The sequence shown here is derived from an EMBL/GenBank/DDBJ whole genome shotgun (WGS) entry which is preliminary data.</text>
</comment>
<accession>A0ACC1X0T1</accession>
<evidence type="ECO:0000313" key="2">
    <source>
        <dbReference type="Proteomes" id="UP001164539"/>
    </source>
</evidence>
<dbReference type="EMBL" id="CM051405">
    <property type="protein sequence ID" value="KAJ4704928.1"/>
    <property type="molecule type" value="Genomic_DNA"/>
</dbReference>
<evidence type="ECO:0000313" key="1">
    <source>
        <dbReference type="EMBL" id="KAJ4704928.1"/>
    </source>
</evidence>
<keyword evidence="2" id="KW-1185">Reference proteome</keyword>
<protein>
    <submittedName>
        <fullName evidence="1">Ubiquitin domain-containing protein</fullName>
    </submittedName>
</protein>
<organism evidence="1 2">
    <name type="scientific">Melia azedarach</name>
    <name type="common">Chinaberry tree</name>
    <dbReference type="NCBI Taxonomy" id="155640"/>
    <lineage>
        <taxon>Eukaryota</taxon>
        <taxon>Viridiplantae</taxon>
        <taxon>Streptophyta</taxon>
        <taxon>Embryophyta</taxon>
        <taxon>Tracheophyta</taxon>
        <taxon>Spermatophyta</taxon>
        <taxon>Magnoliopsida</taxon>
        <taxon>eudicotyledons</taxon>
        <taxon>Gunneridae</taxon>
        <taxon>Pentapetalae</taxon>
        <taxon>rosids</taxon>
        <taxon>malvids</taxon>
        <taxon>Sapindales</taxon>
        <taxon>Meliaceae</taxon>
        <taxon>Melia</taxon>
    </lineage>
</organism>
<sequence>MHGGCPTKEIHMLQVLLKITGGKFIPEIQVPESITILEVKQQIEVLIKVEVDRQTLKFNNEELKNDKTIADYDIKSSADVALEVTPMPGDPRYDIVVKLSYQDGPVTVRQTSLVAEMRAKVARLWGIPLKNTTLKMGSIMIDDDEAPVSAYYLCPGCVIEAEIKAYR</sequence>
<dbReference type="Proteomes" id="UP001164539">
    <property type="component" value="Chromosome 12"/>
</dbReference>
<reference evidence="1 2" key="1">
    <citation type="journal article" date="2023" name="Science">
        <title>Complex scaffold remodeling in plant triterpene biosynthesis.</title>
        <authorList>
            <person name="De La Pena R."/>
            <person name="Hodgson H."/>
            <person name="Liu J.C."/>
            <person name="Stephenson M.J."/>
            <person name="Martin A.C."/>
            <person name="Owen C."/>
            <person name="Harkess A."/>
            <person name="Leebens-Mack J."/>
            <person name="Jimenez L.E."/>
            <person name="Osbourn A."/>
            <person name="Sattely E.S."/>
        </authorList>
    </citation>
    <scope>NUCLEOTIDE SEQUENCE [LARGE SCALE GENOMIC DNA]</scope>
    <source>
        <strain evidence="2">cv. JPN11</strain>
        <tissue evidence="1">Leaf</tissue>
    </source>
</reference>
<gene>
    <name evidence="1" type="ORF">OWV82_021770</name>
</gene>